<gene>
    <name evidence="2" type="ORF">RM704_23315</name>
</gene>
<organism evidence="2 3">
    <name type="scientific">Streptomyces gottesmaniae</name>
    <dbReference type="NCBI Taxonomy" id="3075518"/>
    <lineage>
        <taxon>Bacteria</taxon>
        <taxon>Bacillati</taxon>
        <taxon>Actinomycetota</taxon>
        <taxon>Actinomycetes</taxon>
        <taxon>Kitasatosporales</taxon>
        <taxon>Streptomycetaceae</taxon>
        <taxon>Streptomyces</taxon>
    </lineage>
</organism>
<reference evidence="2" key="1">
    <citation type="submission" date="2024-05" db="EMBL/GenBank/DDBJ databases">
        <title>30 novel species of actinomycetes from the DSMZ collection.</title>
        <authorList>
            <person name="Nouioui I."/>
        </authorList>
    </citation>
    <scope>NUCLEOTIDE SEQUENCE</scope>
    <source>
        <strain evidence="2">DSM 3412</strain>
    </source>
</reference>
<name>A0ABU2Z198_9ACTN</name>
<evidence type="ECO:0000313" key="2">
    <source>
        <dbReference type="EMBL" id="MDT0570357.1"/>
    </source>
</evidence>
<keyword evidence="3" id="KW-1185">Reference proteome</keyword>
<dbReference type="Proteomes" id="UP001180737">
    <property type="component" value="Unassembled WGS sequence"/>
</dbReference>
<protein>
    <submittedName>
        <fullName evidence="2">Uncharacterized protein</fullName>
    </submittedName>
</protein>
<dbReference type="RefSeq" id="WP_033530291.1">
    <property type="nucleotide sequence ID" value="NZ_JAVRFJ010000020.1"/>
</dbReference>
<evidence type="ECO:0000313" key="3">
    <source>
        <dbReference type="Proteomes" id="UP001180737"/>
    </source>
</evidence>
<sequence>MHDVNDMAAVSRLLAFGFQAGLTPRRNVEYAALVGRCRTDPAFAQLLHSAARGFDLTVIAVDPRAGLVLGATAETQFAVSVADHISKPADRPIAALAHLAIAALAYYRPEDLDDEAHIGRVTVRHVDAMVEQAAKELERRAAETDTDDGVPVDHPDLIQLWRYYQRRNPVAFTEDDRAHSKSRHAIIKRVTEYLADNGMLRRAGRENGGTYTTTARYQIQVRELAGQQMLGELAALGVTVDLDGKPSFSSPEAESADTADTVASPSLPPADQEPDPSNV</sequence>
<accession>A0ABU2Z198</accession>
<evidence type="ECO:0000256" key="1">
    <source>
        <dbReference type="SAM" id="MobiDB-lite"/>
    </source>
</evidence>
<feature type="region of interest" description="Disordered" evidence="1">
    <location>
        <begin position="241"/>
        <end position="279"/>
    </location>
</feature>
<comment type="caution">
    <text evidence="2">The sequence shown here is derived from an EMBL/GenBank/DDBJ whole genome shotgun (WGS) entry which is preliminary data.</text>
</comment>
<dbReference type="EMBL" id="JAVRFJ010000020">
    <property type="protein sequence ID" value="MDT0570357.1"/>
    <property type="molecule type" value="Genomic_DNA"/>
</dbReference>
<proteinExistence type="predicted"/>